<dbReference type="EMBL" id="NBSK02000004">
    <property type="protein sequence ID" value="KAJ0214642.1"/>
    <property type="molecule type" value="Genomic_DNA"/>
</dbReference>
<keyword evidence="2" id="KW-1185">Reference proteome</keyword>
<protein>
    <submittedName>
        <fullName evidence="1">Uncharacterized protein</fullName>
    </submittedName>
</protein>
<dbReference type="AlphaFoldDB" id="A0A9R1VVH8"/>
<accession>A0A9R1VVH8</accession>
<gene>
    <name evidence="1" type="ORF">LSAT_V11C400182280</name>
</gene>
<name>A0A9R1VVH8_LACSA</name>
<dbReference type="Gene3D" id="4.10.60.10">
    <property type="entry name" value="Zinc finger, CCHC-type"/>
    <property type="match status" value="1"/>
</dbReference>
<reference evidence="1 2" key="1">
    <citation type="journal article" date="2017" name="Nat. Commun.">
        <title>Genome assembly with in vitro proximity ligation data and whole-genome triplication in lettuce.</title>
        <authorList>
            <person name="Reyes-Chin-Wo S."/>
            <person name="Wang Z."/>
            <person name="Yang X."/>
            <person name="Kozik A."/>
            <person name="Arikit S."/>
            <person name="Song C."/>
            <person name="Xia L."/>
            <person name="Froenicke L."/>
            <person name="Lavelle D.O."/>
            <person name="Truco M.J."/>
            <person name="Xia R."/>
            <person name="Zhu S."/>
            <person name="Xu C."/>
            <person name="Xu H."/>
            <person name="Xu X."/>
            <person name="Cox K."/>
            <person name="Korf I."/>
            <person name="Meyers B.C."/>
            <person name="Michelmore R.W."/>
        </authorList>
    </citation>
    <scope>NUCLEOTIDE SEQUENCE [LARGE SCALE GENOMIC DNA]</scope>
    <source>
        <strain evidence="2">cv. Salinas</strain>
        <tissue evidence="1">Seedlings</tissue>
    </source>
</reference>
<organism evidence="1 2">
    <name type="scientific">Lactuca sativa</name>
    <name type="common">Garden lettuce</name>
    <dbReference type="NCBI Taxonomy" id="4236"/>
    <lineage>
        <taxon>Eukaryota</taxon>
        <taxon>Viridiplantae</taxon>
        <taxon>Streptophyta</taxon>
        <taxon>Embryophyta</taxon>
        <taxon>Tracheophyta</taxon>
        <taxon>Spermatophyta</taxon>
        <taxon>Magnoliopsida</taxon>
        <taxon>eudicotyledons</taxon>
        <taxon>Gunneridae</taxon>
        <taxon>Pentapetalae</taxon>
        <taxon>asterids</taxon>
        <taxon>campanulids</taxon>
        <taxon>Asterales</taxon>
        <taxon>Asteraceae</taxon>
        <taxon>Cichorioideae</taxon>
        <taxon>Cichorieae</taxon>
        <taxon>Lactucinae</taxon>
        <taxon>Lactuca</taxon>
    </lineage>
</organism>
<comment type="caution">
    <text evidence="1">The sequence shown here is derived from an EMBL/GenBank/DDBJ whole genome shotgun (WGS) entry which is preliminary data.</text>
</comment>
<sequence length="125" mass="14039">MELHGMFKTIEESIVQPRNSISTTFVLAIRYSGVKKRGPLILILSEKGKGKLDVPHIAPMNDPKEAICYYCQEKGHWKRPLIPSYGKGKGKVGNPNSNPKKAVLDIASVNDHKEAICYYYQEKGH</sequence>
<evidence type="ECO:0000313" key="2">
    <source>
        <dbReference type="Proteomes" id="UP000235145"/>
    </source>
</evidence>
<dbReference type="Proteomes" id="UP000235145">
    <property type="component" value="Unassembled WGS sequence"/>
</dbReference>
<evidence type="ECO:0000313" key="1">
    <source>
        <dbReference type="EMBL" id="KAJ0214642.1"/>
    </source>
</evidence>
<proteinExistence type="predicted"/>